<feature type="region of interest" description="Disordered" evidence="1">
    <location>
        <begin position="117"/>
        <end position="155"/>
    </location>
</feature>
<organism evidence="3">
    <name type="scientific">uncultured Caudovirales phage</name>
    <dbReference type="NCBI Taxonomy" id="2100421"/>
    <lineage>
        <taxon>Viruses</taxon>
        <taxon>Duplodnaviria</taxon>
        <taxon>Heunggongvirae</taxon>
        <taxon>Uroviricota</taxon>
        <taxon>Caudoviricetes</taxon>
        <taxon>Peduoviridae</taxon>
        <taxon>Maltschvirus</taxon>
        <taxon>Maltschvirus maltsch</taxon>
    </lineage>
</organism>
<sequence length="199" mass="21996">MAYEQNRLDDYVDVAERIRIFRERFPEGTLQPLDPSAPFHIVEVAGQTFIQYTAVAYRSPNDQLPGIAVSWEPFPGKTPYTAGSELMNAETAAWGRAIIAALVADSKKIASLDEVRARRQPENLGHPSTDERQAPQRPLTQSTDTPATEAQERALYAISKKLEKLPPAKGSLSKSAAGKMIETLQAELEAKNNDTEEPF</sequence>
<dbReference type="EMBL" id="LR796681">
    <property type="protein sequence ID" value="CAB4158461.1"/>
    <property type="molecule type" value="Genomic_DNA"/>
</dbReference>
<proteinExistence type="predicted"/>
<gene>
    <name evidence="2" type="ORF">UFOVP433_9</name>
    <name evidence="3" type="ORF">UFOVP702_12</name>
</gene>
<dbReference type="EMBL" id="LR796410">
    <property type="protein sequence ID" value="CAB4142416.1"/>
    <property type="molecule type" value="Genomic_DNA"/>
</dbReference>
<evidence type="ECO:0000256" key="1">
    <source>
        <dbReference type="SAM" id="MobiDB-lite"/>
    </source>
</evidence>
<reference evidence="3" key="1">
    <citation type="submission" date="2020-04" db="EMBL/GenBank/DDBJ databases">
        <authorList>
            <person name="Chiriac C."/>
            <person name="Salcher M."/>
            <person name="Ghai R."/>
            <person name="Kavagutti S V."/>
        </authorList>
    </citation>
    <scope>NUCLEOTIDE SEQUENCE</scope>
</reference>
<name>A0A6J5NM23_9CAUD</name>
<evidence type="ECO:0000313" key="2">
    <source>
        <dbReference type="EMBL" id="CAB4142416.1"/>
    </source>
</evidence>
<protein>
    <submittedName>
        <fullName evidence="3">Uncharacterized protein</fullName>
    </submittedName>
</protein>
<evidence type="ECO:0000313" key="3">
    <source>
        <dbReference type="EMBL" id="CAB4158461.1"/>
    </source>
</evidence>
<accession>A0A6J5NM23</accession>
<feature type="compositionally biased region" description="Polar residues" evidence="1">
    <location>
        <begin position="138"/>
        <end position="148"/>
    </location>
</feature>